<reference evidence="1" key="1">
    <citation type="journal article" date="2021" name="Proc. Natl. Acad. Sci. U.S.A.">
        <title>A Catalog of Tens of Thousands of Viruses from Human Metagenomes Reveals Hidden Associations with Chronic Diseases.</title>
        <authorList>
            <person name="Tisza M.J."/>
            <person name="Buck C.B."/>
        </authorList>
    </citation>
    <scope>NUCLEOTIDE SEQUENCE</scope>
    <source>
        <strain evidence="1">CtuIn11</strain>
    </source>
</reference>
<name>A0A8S5SHV5_9CAUD</name>
<accession>A0A8S5SHV5</accession>
<evidence type="ECO:0000313" key="1">
    <source>
        <dbReference type="EMBL" id="DAF50504.1"/>
    </source>
</evidence>
<dbReference type="EMBL" id="BK032596">
    <property type="protein sequence ID" value="DAF50504.1"/>
    <property type="molecule type" value="Genomic_DNA"/>
</dbReference>
<organism evidence="1">
    <name type="scientific">Myoviridae sp. ctuIn11</name>
    <dbReference type="NCBI Taxonomy" id="2827715"/>
    <lineage>
        <taxon>Viruses</taxon>
        <taxon>Duplodnaviria</taxon>
        <taxon>Heunggongvirae</taxon>
        <taxon>Uroviricota</taxon>
        <taxon>Caudoviricetes</taxon>
    </lineage>
</organism>
<proteinExistence type="predicted"/>
<protein>
    <submittedName>
        <fullName evidence="1">Uncharacterized protein</fullName>
    </submittedName>
</protein>
<sequence>MIHKPVKLPFVHVLLVPFSLSFVPWTLRAYRILAQYVKDEFHICSLAQVQSRLFVRIVGVLTNVTLLGKI</sequence>